<comment type="caution">
    <text evidence="2">The sequence shown here is derived from an EMBL/GenBank/DDBJ whole genome shotgun (WGS) entry which is preliminary data.</text>
</comment>
<dbReference type="PROSITE" id="PS51186">
    <property type="entry name" value="GNAT"/>
    <property type="match status" value="1"/>
</dbReference>
<dbReference type="Gene3D" id="3.40.630.30">
    <property type="match status" value="1"/>
</dbReference>
<dbReference type="CDD" id="cd04301">
    <property type="entry name" value="NAT_SF"/>
    <property type="match status" value="1"/>
</dbReference>
<name>A0ABQ4BG27_9ACTN</name>
<reference evidence="2 3" key="1">
    <citation type="submission" date="2021-01" db="EMBL/GenBank/DDBJ databases">
        <title>Whole genome shotgun sequence of Actinoplanes palleronii NBRC 14916.</title>
        <authorList>
            <person name="Komaki H."/>
            <person name="Tamura T."/>
        </authorList>
    </citation>
    <scope>NUCLEOTIDE SEQUENCE [LARGE SCALE GENOMIC DNA]</scope>
    <source>
        <strain evidence="2 3">NBRC 14916</strain>
    </source>
</reference>
<evidence type="ECO:0000259" key="1">
    <source>
        <dbReference type="PROSITE" id="PS51186"/>
    </source>
</evidence>
<dbReference type="InterPro" id="IPR016181">
    <property type="entry name" value="Acyl_CoA_acyltransferase"/>
</dbReference>
<evidence type="ECO:0000313" key="3">
    <source>
        <dbReference type="Proteomes" id="UP000624709"/>
    </source>
</evidence>
<dbReference type="Pfam" id="PF00583">
    <property type="entry name" value="Acetyltransf_1"/>
    <property type="match status" value="1"/>
</dbReference>
<sequence>MQGVISQLTVTEPALLAAATDLVNLVYRESEKGLWVDGAERTSLAEVTALAQAGELAWDERDGQLAGVVRVRRTGGGVGEFGMLAASPSLRGNGVGGGLIRWAESYCRSRGDTTMRLELLVPREWVLESKEFLHSWYSRLGYRVERVGQLEEHYPQLAPLLAGPADYRVYTKPL</sequence>
<proteinExistence type="predicted"/>
<dbReference type="EMBL" id="BOMS01000083">
    <property type="protein sequence ID" value="GIE69235.1"/>
    <property type="molecule type" value="Genomic_DNA"/>
</dbReference>
<feature type="domain" description="N-acetyltransferase" evidence="1">
    <location>
        <begin position="3"/>
        <end position="166"/>
    </location>
</feature>
<protein>
    <submittedName>
        <fullName evidence="2">GNAT family N-acetyltransferase</fullName>
    </submittedName>
</protein>
<gene>
    <name evidence="2" type="ORF">Apa02nite_053430</name>
</gene>
<accession>A0ABQ4BG27</accession>
<evidence type="ECO:0000313" key="2">
    <source>
        <dbReference type="EMBL" id="GIE69235.1"/>
    </source>
</evidence>
<dbReference type="SUPFAM" id="SSF55729">
    <property type="entry name" value="Acyl-CoA N-acyltransferases (Nat)"/>
    <property type="match status" value="1"/>
</dbReference>
<dbReference type="Proteomes" id="UP000624709">
    <property type="component" value="Unassembled WGS sequence"/>
</dbReference>
<dbReference type="InterPro" id="IPR000182">
    <property type="entry name" value="GNAT_dom"/>
</dbReference>
<keyword evidence="3" id="KW-1185">Reference proteome</keyword>
<organism evidence="2 3">
    <name type="scientific">Actinoplanes palleronii</name>
    <dbReference type="NCBI Taxonomy" id="113570"/>
    <lineage>
        <taxon>Bacteria</taxon>
        <taxon>Bacillati</taxon>
        <taxon>Actinomycetota</taxon>
        <taxon>Actinomycetes</taxon>
        <taxon>Micromonosporales</taxon>
        <taxon>Micromonosporaceae</taxon>
        <taxon>Actinoplanes</taxon>
    </lineage>
</organism>